<feature type="region of interest" description="Disordered" evidence="1">
    <location>
        <begin position="1"/>
        <end position="33"/>
    </location>
</feature>
<proteinExistence type="predicted"/>
<evidence type="ECO:0000259" key="2">
    <source>
        <dbReference type="SMART" id="SM00953"/>
    </source>
</evidence>
<sequence length="245" mass="26289">MAKKKPGVRRPAARTKAAKSPPAPPFPSPPSVVPTPPAGLANLVNMMTWPKGQVIHRIHPNAYRSSQFNPGPYGNARFSPIKASNGANIPTLYGGTAFDCAAMETVFHDVPFVVGLKTFDKQKLAGHVYSQVTPKRGLKLVDLSVTSLKRLGTPRSQLIDTEKNEYPNTRTWAEAIHAACPHAEGLCWVSRQDDRALAIVIFGDRVAAADLAPAGAPLDLLTIDAVYADLVVLADRIGVKLVDGK</sequence>
<organism evidence="3 4">
    <name type="scientific">Bradyrhizobium iriomotense</name>
    <dbReference type="NCBI Taxonomy" id="441950"/>
    <lineage>
        <taxon>Bacteria</taxon>
        <taxon>Pseudomonadati</taxon>
        <taxon>Pseudomonadota</taxon>
        <taxon>Alphaproteobacteria</taxon>
        <taxon>Hyphomicrobiales</taxon>
        <taxon>Nitrobacteraceae</taxon>
        <taxon>Bradyrhizobium</taxon>
    </lineage>
</organism>
<dbReference type="Pfam" id="PF08808">
    <property type="entry name" value="RES"/>
    <property type="match status" value="1"/>
</dbReference>
<feature type="compositionally biased region" description="Pro residues" evidence="1">
    <location>
        <begin position="21"/>
        <end position="33"/>
    </location>
</feature>
<dbReference type="EMBL" id="BSOW01000066">
    <property type="protein sequence ID" value="GLR92102.1"/>
    <property type="molecule type" value="Genomic_DNA"/>
</dbReference>
<dbReference type="Proteomes" id="UP001156905">
    <property type="component" value="Unassembled WGS sequence"/>
</dbReference>
<feature type="compositionally biased region" description="Basic residues" evidence="1">
    <location>
        <begin position="1"/>
        <end position="17"/>
    </location>
</feature>
<keyword evidence="4" id="KW-1185">Reference proteome</keyword>
<feature type="domain" description="RES" evidence="2">
    <location>
        <begin position="70"/>
        <end position="214"/>
    </location>
</feature>
<protein>
    <recommendedName>
        <fullName evidence="2">RES domain-containing protein</fullName>
    </recommendedName>
</protein>
<evidence type="ECO:0000313" key="4">
    <source>
        <dbReference type="Proteomes" id="UP001156905"/>
    </source>
</evidence>
<name>A0ABQ6BIN5_9BRAD</name>
<dbReference type="SMART" id="SM00953">
    <property type="entry name" value="RES"/>
    <property type="match status" value="1"/>
</dbReference>
<dbReference type="InterPro" id="IPR014914">
    <property type="entry name" value="RES_dom"/>
</dbReference>
<evidence type="ECO:0000313" key="3">
    <source>
        <dbReference type="EMBL" id="GLR92102.1"/>
    </source>
</evidence>
<reference evidence="4" key="1">
    <citation type="journal article" date="2019" name="Int. J. Syst. Evol. Microbiol.">
        <title>The Global Catalogue of Microorganisms (GCM) 10K type strain sequencing project: providing services to taxonomists for standard genome sequencing and annotation.</title>
        <authorList>
            <consortium name="The Broad Institute Genomics Platform"/>
            <consortium name="The Broad Institute Genome Sequencing Center for Infectious Disease"/>
            <person name="Wu L."/>
            <person name="Ma J."/>
        </authorList>
    </citation>
    <scope>NUCLEOTIDE SEQUENCE [LARGE SCALE GENOMIC DNA]</scope>
    <source>
        <strain evidence="4">NBRC 102520</strain>
    </source>
</reference>
<dbReference type="RefSeq" id="WP_284276030.1">
    <property type="nucleotide sequence ID" value="NZ_BSOW01000066.1"/>
</dbReference>
<gene>
    <name evidence="3" type="ORF">GCM10007857_88210</name>
</gene>
<comment type="caution">
    <text evidence="3">The sequence shown here is derived from an EMBL/GenBank/DDBJ whole genome shotgun (WGS) entry which is preliminary data.</text>
</comment>
<evidence type="ECO:0000256" key="1">
    <source>
        <dbReference type="SAM" id="MobiDB-lite"/>
    </source>
</evidence>
<accession>A0ABQ6BIN5</accession>